<organism evidence="2 3">
    <name type="scientific">Sphingomonas glaciei</name>
    <dbReference type="NCBI Taxonomy" id="2938948"/>
    <lineage>
        <taxon>Bacteria</taxon>
        <taxon>Pseudomonadati</taxon>
        <taxon>Pseudomonadota</taxon>
        <taxon>Alphaproteobacteria</taxon>
        <taxon>Sphingomonadales</taxon>
        <taxon>Sphingomonadaceae</taxon>
        <taxon>Sphingomonas</taxon>
    </lineage>
</organism>
<dbReference type="Proteomes" id="UP000831921">
    <property type="component" value="Chromosome"/>
</dbReference>
<dbReference type="PRINTS" id="PR00313">
    <property type="entry name" value="CABNDNGRPT"/>
</dbReference>
<evidence type="ECO:0000313" key="3">
    <source>
        <dbReference type="Proteomes" id="UP000831921"/>
    </source>
</evidence>
<dbReference type="InterPro" id="IPR011049">
    <property type="entry name" value="Serralysin-like_metalloprot_C"/>
</dbReference>
<gene>
    <name evidence="2" type="ORF">M1K48_04435</name>
</gene>
<dbReference type="Pfam" id="PF13517">
    <property type="entry name" value="FG-GAP_3"/>
    <property type="match status" value="2"/>
</dbReference>
<dbReference type="PANTHER" id="PTHR45460:SF2">
    <property type="entry name" value="ALPHA 1,3 GLUCANASE, GH71 FAMILY (EUROFUNG)"/>
    <property type="match status" value="1"/>
</dbReference>
<dbReference type="PANTHER" id="PTHR45460">
    <property type="entry name" value="SIMILAR TO CYSTEINE PROTEINASE"/>
    <property type="match status" value="1"/>
</dbReference>
<keyword evidence="1" id="KW-0732">Signal</keyword>
<dbReference type="Pfam" id="PF00353">
    <property type="entry name" value="HemolysinCabind"/>
    <property type="match status" value="1"/>
</dbReference>
<dbReference type="InterPro" id="IPR013517">
    <property type="entry name" value="FG-GAP"/>
</dbReference>
<name>A0ABY5N034_9SPHN</name>
<dbReference type="Gene3D" id="2.150.10.10">
    <property type="entry name" value="Serralysin-like metalloprotease, C-terminal"/>
    <property type="match status" value="1"/>
</dbReference>
<dbReference type="SUPFAM" id="SSF69318">
    <property type="entry name" value="Integrin alpha N-terminal domain"/>
    <property type="match status" value="1"/>
</dbReference>
<evidence type="ECO:0000256" key="1">
    <source>
        <dbReference type="ARBA" id="ARBA00022729"/>
    </source>
</evidence>
<accession>A0ABY5N034</accession>
<dbReference type="InterPro" id="IPR001343">
    <property type="entry name" value="Hemolysn_Ca-bd"/>
</dbReference>
<reference evidence="2 3" key="1">
    <citation type="submission" date="2022-05" db="EMBL/GenBank/DDBJ databases">
        <title>S8-45 Sphingomonas ultraviolaceadurans.</title>
        <authorList>
            <person name="Liu Y."/>
        </authorList>
    </citation>
    <scope>NUCLEOTIDE SEQUENCE [LARGE SCALE GENOMIC DNA]</scope>
    <source>
        <strain evidence="2 3">S8-45</strain>
    </source>
</reference>
<evidence type="ECO:0000313" key="2">
    <source>
        <dbReference type="EMBL" id="UUR09405.1"/>
    </source>
</evidence>
<dbReference type="PROSITE" id="PS00330">
    <property type="entry name" value="HEMOLYSIN_CALCIUM"/>
    <property type="match status" value="1"/>
</dbReference>
<proteinExistence type="predicted"/>
<protein>
    <submittedName>
        <fullName evidence="2">FG-GAP-like repeat-containing protein</fullName>
    </submittedName>
</protein>
<sequence length="666" mass="67820">MYFSTFRSVTGGSGSENVWIGQYSRIIGDINLGDGDDRLVLDGFGPGDFPQISRADGGAGRDQLDVWSAKDKFLSVDFATVSGFEIFGFNSEYGERNGTLTATGLSGIQEFRVGTVSTLILSNSQLSGAVLTGAFGGGYTIEAGVVVGRYGFPAIGPWDRSTDLAIANSSLSTTFLNRGLVEGDVAFYTGNDLYDGRSGTLGGTVFGNAGNDILFGGSGSERFEGGFGIDLLSGGGGNDRLTGGAGADLFTGTPADFAGDTITDFSPGDRIVIKGVSLAGLNVSRIGDSLVFAEGSLILNSVSGTAIVARAAAEGGVELTLSNSSTQFASPSGILVSNFAVGAGGWSSQDRYPRHIADVNGDGFSDIVGFGQAGVVVSFGSASGSFSAPGLVLANFGQSSGWSSDNQFHRELADLNGDGRADIVGFGVAGTLVSFARADGSFGAPVTATANFGANQGWTSQDTHARTTGDVNGDGKADLIGFGAGGTLVALGNGDGSFGTAALVLANFGVQQGWTSDNASHRTVADVNGDGADDIIGFGSAGVLVALARGDGTFGETQLVLLDFGREQGWSNQNSFARDVADVNGDGRADIVGFGINGTYVAYGEANGTFTPSRLDLLNFGANQGWTSDNSFHRELADINNDGAIDIVGFGAGGVIAGYGQGHWLL</sequence>
<keyword evidence="3" id="KW-1185">Reference proteome</keyword>
<dbReference type="InterPro" id="IPR028994">
    <property type="entry name" value="Integrin_alpha_N"/>
</dbReference>
<dbReference type="SUPFAM" id="SSF51120">
    <property type="entry name" value="beta-Roll"/>
    <property type="match status" value="1"/>
</dbReference>
<dbReference type="InterPro" id="IPR018511">
    <property type="entry name" value="Hemolysin-typ_Ca-bd_CS"/>
</dbReference>
<dbReference type="EMBL" id="CP097253">
    <property type="protein sequence ID" value="UUR09405.1"/>
    <property type="molecule type" value="Genomic_DNA"/>
</dbReference>